<proteinExistence type="predicted"/>
<dbReference type="EMBL" id="AFHG01000028">
    <property type="protein sequence ID" value="EGK73533.1"/>
    <property type="molecule type" value="Genomic_DNA"/>
</dbReference>
<protein>
    <recommendedName>
        <fullName evidence="1">SnoaL-like domain-containing protein</fullName>
    </recommendedName>
</protein>
<dbReference type="PANTHER" id="PTHR34957">
    <property type="entry name" value="NUCLEAR TRANSPORT FACTOR 2 (NTF2) FAMILY PROTEIN"/>
    <property type="match status" value="1"/>
</dbReference>
<gene>
    <name evidence="2" type="ORF">METUNv1_00161</name>
</gene>
<organism evidence="2 3">
    <name type="scientific">Methyloversatilis universalis (strain ATCC BAA-1314 / DSM 25237 / JCM 13912 / CCUG 52030 / FAM5)</name>
    <dbReference type="NCBI Taxonomy" id="1000565"/>
    <lineage>
        <taxon>Bacteria</taxon>
        <taxon>Pseudomonadati</taxon>
        <taxon>Pseudomonadota</taxon>
        <taxon>Betaproteobacteria</taxon>
        <taxon>Nitrosomonadales</taxon>
        <taxon>Sterolibacteriaceae</taxon>
        <taxon>Methyloversatilis</taxon>
    </lineage>
</organism>
<dbReference type="Proteomes" id="UP000005019">
    <property type="component" value="Unassembled WGS sequence"/>
</dbReference>
<evidence type="ECO:0000259" key="1">
    <source>
        <dbReference type="Pfam" id="PF13474"/>
    </source>
</evidence>
<evidence type="ECO:0000313" key="2">
    <source>
        <dbReference type="EMBL" id="EGK73533.1"/>
    </source>
</evidence>
<feature type="domain" description="SnoaL-like" evidence="1">
    <location>
        <begin position="17"/>
        <end position="129"/>
    </location>
</feature>
<dbReference type="AlphaFoldDB" id="F5R7E7"/>
<dbReference type="RefSeq" id="WP_008057863.1">
    <property type="nucleotide sequence ID" value="NZ_AFHG01000028.1"/>
</dbReference>
<dbReference type="PANTHER" id="PTHR34957:SF1">
    <property type="entry name" value="NUCLEAR TRANSPORT FACTOR 2 (NTF2) FAMILY PROTEIN"/>
    <property type="match status" value="1"/>
</dbReference>
<reference evidence="2 3" key="1">
    <citation type="journal article" date="2011" name="J. Bacteriol.">
        <title>Genome sequence of Methyloversatilis universalis FAM5T, a methylotrophic representative of the order Rhodocyclales.</title>
        <authorList>
            <person name="Kittichotirat W."/>
            <person name="Good N.M."/>
            <person name="Hall R."/>
            <person name="Bringel F."/>
            <person name="Lajus A."/>
            <person name="Medigue C."/>
            <person name="Smalley N.E."/>
            <person name="Beck D."/>
            <person name="Bumgarner R."/>
            <person name="Vuilleumier S."/>
            <person name="Kalyuzhnaya M.G."/>
        </authorList>
    </citation>
    <scope>NUCLEOTIDE SEQUENCE [LARGE SCALE GENOMIC DNA]</scope>
    <source>
        <strain evidence="3">ATCC BAA-1314 / JCM 13912 / FAM5</strain>
    </source>
</reference>
<evidence type="ECO:0000313" key="3">
    <source>
        <dbReference type="Proteomes" id="UP000005019"/>
    </source>
</evidence>
<keyword evidence="3" id="KW-1185">Reference proteome</keyword>
<dbReference type="SUPFAM" id="SSF54427">
    <property type="entry name" value="NTF2-like"/>
    <property type="match status" value="1"/>
</dbReference>
<name>F5R7E7_METUF</name>
<dbReference type="InterPro" id="IPR037401">
    <property type="entry name" value="SnoaL-like"/>
</dbReference>
<comment type="caution">
    <text evidence="2">The sequence shown here is derived from an EMBL/GenBank/DDBJ whole genome shotgun (WGS) entry which is preliminary data.</text>
</comment>
<dbReference type="STRING" id="1000565.METUNv1_00161"/>
<sequence>MESQRKTFFASPQEAETAFYDARNRGDIEGLMAVWADEDDIMCILAGCPRASGYEAVREAWRRMFSGPHADVRISHALVTQGALQAIHSVHETLSAPGDRTPRPVLVVTNVYARGPLGWHMVLHHASPLPAEQDGPDLPKILH</sequence>
<dbReference type="eggNOG" id="COG3631">
    <property type="taxonomic scope" value="Bacteria"/>
</dbReference>
<accession>F5R7E7</accession>
<dbReference type="Gene3D" id="3.10.450.50">
    <property type="match status" value="1"/>
</dbReference>
<dbReference type="OrthoDB" id="5767026at2"/>
<dbReference type="Pfam" id="PF13474">
    <property type="entry name" value="SnoaL_3"/>
    <property type="match status" value="1"/>
</dbReference>
<dbReference type="InterPro" id="IPR032710">
    <property type="entry name" value="NTF2-like_dom_sf"/>
</dbReference>